<evidence type="ECO:0000313" key="2">
    <source>
        <dbReference type="Proteomes" id="UP000239001"/>
    </source>
</evidence>
<dbReference type="OrthoDB" id="9770793at2"/>
<dbReference type="Pfam" id="PF06089">
    <property type="entry name" value="Asparaginase_II"/>
    <property type="match status" value="1"/>
</dbReference>
<dbReference type="EMBL" id="PXOH01000005">
    <property type="protein sequence ID" value="PSF38197.1"/>
    <property type="molecule type" value="Genomic_DNA"/>
</dbReference>
<protein>
    <submittedName>
        <fullName evidence="1">Asparaginase</fullName>
    </submittedName>
</protein>
<keyword evidence="2" id="KW-1185">Reference proteome</keyword>
<reference evidence="1 2" key="1">
    <citation type="submission" date="2018-03" db="EMBL/GenBank/DDBJ databases">
        <title>The ancient ancestry and fast evolution of plastids.</title>
        <authorList>
            <person name="Moore K.R."/>
            <person name="Magnabosco C."/>
            <person name="Momper L."/>
            <person name="Gold D.A."/>
            <person name="Bosak T."/>
            <person name="Fournier G.P."/>
        </authorList>
    </citation>
    <scope>NUCLEOTIDE SEQUENCE [LARGE SCALE GENOMIC DNA]</scope>
    <source>
        <strain evidence="1 2">CCALA 016</strain>
    </source>
</reference>
<dbReference type="InterPro" id="IPR010349">
    <property type="entry name" value="Asparaginase_II"/>
</dbReference>
<sequence length="318" mass="34872">MTRGKRTTTAKIAVHLLREGIIESIHHVEASVCDNKGRVLLVAGNSETNAFIRSALKPFQALAVTSTGTIERYGLTDKDLAIMCSSHQGTIEQSRQVFNILWRSDVDSNALQCPIPEGKQSPLQHNCSGKHAGMLAVCRQCDWPLHNYLNRNHPVQQLILNKISELLGMPGDELISAHDDCGAPTYSMQLGQMAHLYAQLASGQNVDLERVERAMTYYPRMIAGEGLFDTELMQLAEGEIVSKSGAEGVQCIGRVGEGMGLAIKVLDGSKRAKYAVAIHLLQQMGWISPNVAETLAGKFMTLSKYMRLEVNGDTSMVY</sequence>
<gene>
    <name evidence="1" type="ORF">C7H19_06920</name>
</gene>
<accession>A0A2T1M0M2</accession>
<dbReference type="RefSeq" id="WP_106456162.1">
    <property type="nucleotide sequence ID" value="NZ_PXOH01000005.1"/>
</dbReference>
<comment type="caution">
    <text evidence="1">The sequence shown here is derived from an EMBL/GenBank/DDBJ whole genome shotgun (WGS) entry which is preliminary data.</text>
</comment>
<dbReference type="Proteomes" id="UP000239001">
    <property type="component" value="Unassembled WGS sequence"/>
</dbReference>
<proteinExistence type="predicted"/>
<reference evidence="1 2" key="2">
    <citation type="submission" date="2018-03" db="EMBL/GenBank/DDBJ databases">
        <authorList>
            <person name="Keele B.F."/>
        </authorList>
    </citation>
    <scope>NUCLEOTIDE SEQUENCE [LARGE SCALE GENOMIC DNA]</scope>
    <source>
        <strain evidence="1 2">CCALA 016</strain>
    </source>
</reference>
<dbReference type="PANTHER" id="PTHR42110:SF1">
    <property type="entry name" value="L-ASPARAGINASE, PUTATIVE (AFU_ORTHOLOGUE AFUA_3G11890)-RELATED"/>
    <property type="match status" value="1"/>
</dbReference>
<dbReference type="PANTHER" id="PTHR42110">
    <property type="entry name" value="L-ASPARAGINASE, PUTATIVE (AFU_ORTHOLOGUE AFUA_3G11890)-RELATED"/>
    <property type="match status" value="1"/>
</dbReference>
<organism evidence="1 2">
    <name type="scientific">Aphanothece hegewaldii CCALA 016</name>
    <dbReference type="NCBI Taxonomy" id="2107694"/>
    <lineage>
        <taxon>Bacteria</taxon>
        <taxon>Bacillati</taxon>
        <taxon>Cyanobacteriota</taxon>
        <taxon>Cyanophyceae</taxon>
        <taxon>Oscillatoriophycideae</taxon>
        <taxon>Chroococcales</taxon>
        <taxon>Aphanothecaceae</taxon>
        <taxon>Aphanothece</taxon>
    </lineage>
</organism>
<name>A0A2T1M0M2_9CHRO</name>
<dbReference type="AlphaFoldDB" id="A0A2T1M0M2"/>
<evidence type="ECO:0000313" key="1">
    <source>
        <dbReference type="EMBL" id="PSF38197.1"/>
    </source>
</evidence>